<comment type="caution">
    <text evidence="1">The sequence shown here is derived from an EMBL/GenBank/DDBJ whole genome shotgun (WGS) entry which is preliminary data.</text>
</comment>
<protein>
    <submittedName>
        <fullName evidence="1">Uncharacterized protein</fullName>
    </submittedName>
</protein>
<gene>
    <name evidence="1" type="ORF">RMCT_4038</name>
</gene>
<reference evidence="2" key="2">
    <citation type="submission" date="2016-02" db="EMBL/GenBank/DDBJ databases">
        <title>Draft genome sequence of five rapidly growing Mycobacterium species.</title>
        <authorList>
            <person name="Katahira K."/>
            <person name="Gotou Y."/>
            <person name="Iida K."/>
            <person name="Ogura Y."/>
            <person name="Hayashi T."/>
        </authorList>
    </citation>
    <scope>NUCLEOTIDE SEQUENCE [LARGE SCALE GENOMIC DNA]</scope>
    <source>
        <strain evidence="2">JCM6362</strain>
    </source>
</reference>
<sequence>MTVKLTVDSRTIRDAEGVMRIVSCEYPAKIGPEGESDSKVAVMAGRKMLCTGMEESST</sequence>
<reference evidence="1 2" key="1">
    <citation type="journal article" date="2016" name="Genome Announc.">
        <title>Draft Genome Sequences of Five Rapidly Growing Mycobacterium Species, M. thermoresistibile, M. fortuitum subsp. acetamidolyticum, M. canariasense, M. brisbanense, and M. novocastrense.</title>
        <authorList>
            <person name="Katahira K."/>
            <person name="Ogura Y."/>
            <person name="Gotoh Y."/>
            <person name="Hayashi T."/>
        </authorList>
    </citation>
    <scope>NUCLEOTIDE SEQUENCE [LARGE SCALE GENOMIC DNA]</scope>
    <source>
        <strain evidence="1 2">JCM6362</strain>
    </source>
</reference>
<evidence type="ECO:0000313" key="1">
    <source>
        <dbReference type="EMBL" id="GAT17069.1"/>
    </source>
</evidence>
<dbReference type="AlphaFoldDB" id="A0A100XI92"/>
<evidence type="ECO:0000313" key="2">
    <source>
        <dbReference type="Proteomes" id="UP000069654"/>
    </source>
</evidence>
<organism evidence="1 2">
    <name type="scientific">Mycolicibacterium thermoresistibile</name>
    <name type="common">Mycobacterium thermoresistibile</name>
    <dbReference type="NCBI Taxonomy" id="1797"/>
    <lineage>
        <taxon>Bacteria</taxon>
        <taxon>Bacillati</taxon>
        <taxon>Actinomycetota</taxon>
        <taxon>Actinomycetes</taxon>
        <taxon>Mycobacteriales</taxon>
        <taxon>Mycobacteriaceae</taxon>
        <taxon>Mycolicibacterium</taxon>
    </lineage>
</organism>
<accession>A0A100XI92</accession>
<proteinExistence type="predicted"/>
<dbReference type="Proteomes" id="UP000069654">
    <property type="component" value="Unassembled WGS sequence"/>
</dbReference>
<name>A0A100XI92_MYCTH</name>
<dbReference type="STRING" id="1797.RMCT_4038"/>
<dbReference type="EMBL" id="BCTB01000050">
    <property type="protein sequence ID" value="GAT17069.1"/>
    <property type="molecule type" value="Genomic_DNA"/>
</dbReference>